<keyword evidence="2" id="KW-0678">Repressor</keyword>
<keyword evidence="2" id="KW-0963">Cytoplasm</keyword>
<keyword evidence="2" id="KW-0810">Translation regulation</keyword>
<dbReference type="InterPro" id="IPR004394">
    <property type="entry name" value="Iojap/RsfS/C7orf30"/>
</dbReference>
<dbReference type="GO" id="GO:0090071">
    <property type="term" value="P:negative regulation of ribosome biogenesis"/>
    <property type="evidence" value="ECO:0007669"/>
    <property type="project" value="UniProtKB-UniRule"/>
</dbReference>
<dbReference type="PANTHER" id="PTHR21043:SF0">
    <property type="entry name" value="MITOCHONDRIAL ASSEMBLY OF RIBOSOMAL LARGE SUBUNIT PROTEIN 1"/>
    <property type="match status" value="1"/>
</dbReference>
<accession>A0A948WCU7</accession>
<dbReference type="NCBIfam" id="TIGR00090">
    <property type="entry name" value="rsfS_iojap_ybeB"/>
    <property type="match status" value="1"/>
</dbReference>
<comment type="similarity">
    <text evidence="1 2">Belongs to the Iojap/RsfS family.</text>
</comment>
<protein>
    <recommendedName>
        <fullName evidence="2">Ribosomal silencing factor RsfS</fullName>
    </recommendedName>
</protein>
<comment type="function">
    <text evidence="2">Functions as a ribosomal silencing factor. Interacts with ribosomal protein uL14 (rplN), blocking formation of intersubunit bridge B8. Prevents association of the 30S and 50S ribosomal subunits and the formation of functional ribosomes, thus repressing translation.</text>
</comment>
<dbReference type="GO" id="GO:0043023">
    <property type="term" value="F:ribosomal large subunit binding"/>
    <property type="evidence" value="ECO:0007669"/>
    <property type="project" value="TreeGrafter"/>
</dbReference>
<gene>
    <name evidence="2 4" type="primary">rsfS</name>
    <name evidence="4" type="ORF">KJ970_09935</name>
</gene>
<dbReference type="Gene3D" id="3.30.460.10">
    <property type="entry name" value="Beta Polymerase, domain 2"/>
    <property type="match status" value="1"/>
</dbReference>
<dbReference type="GO" id="GO:0005737">
    <property type="term" value="C:cytoplasm"/>
    <property type="evidence" value="ECO:0007669"/>
    <property type="project" value="UniProtKB-SubCell"/>
</dbReference>
<sequence length="149" mass="17079">MRPRGDKIPKHGKAAPNLNAASKDVASADRASGDISNHELARWCAREAVERKGEDVLLLDLREISSVCDFFVVISATSEAHVWALAEGLRRQLKDEYGIRPWHVEGRTGDRWVLLDCVDWVVHIFHHETREHYQLERLWGDAPRETFKS</sequence>
<feature type="region of interest" description="Disordered" evidence="3">
    <location>
        <begin position="1"/>
        <end position="23"/>
    </location>
</feature>
<dbReference type="SUPFAM" id="SSF81301">
    <property type="entry name" value="Nucleotidyltransferase"/>
    <property type="match status" value="1"/>
</dbReference>
<evidence type="ECO:0000313" key="5">
    <source>
        <dbReference type="Proteomes" id="UP000777784"/>
    </source>
</evidence>
<dbReference type="PANTHER" id="PTHR21043">
    <property type="entry name" value="IOJAP SUPERFAMILY ORTHOLOG"/>
    <property type="match status" value="1"/>
</dbReference>
<evidence type="ECO:0000313" key="4">
    <source>
        <dbReference type="EMBL" id="MBU2691238.1"/>
    </source>
</evidence>
<evidence type="ECO:0000256" key="1">
    <source>
        <dbReference type="ARBA" id="ARBA00010574"/>
    </source>
</evidence>
<dbReference type="InterPro" id="IPR043519">
    <property type="entry name" value="NT_sf"/>
</dbReference>
<comment type="subcellular location">
    <subcellularLocation>
        <location evidence="2">Cytoplasm</location>
    </subcellularLocation>
</comment>
<reference evidence="4" key="1">
    <citation type="submission" date="2021-05" db="EMBL/GenBank/DDBJ databases">
        <title>Energy efficiency and biological interactions define the core microbiome of deep oligotrophic groundwater.</title>
        <authorList>
            <person name="Mehrshad M."/>
            <person name="Lopez-Fernandez M."/>
            <person name="Bell E."/>
            <person name="Bernier-Latmani R."/>
            <person name="Bertilsson S."/>
            <person name="Dopson M."/>
        </authorList>
    </citation>
    <scope>NUCLEOTIDE SEQUENCE</scope>
    <source>
        <strain evidence="4">Modern_marine.mb.64</strain>
    </source>
</reference>
<proteinExistence type="inferred from homology"/>
<dbReference type="GO" id="GO:0017148">
    <property type="term" value="P:negative regulation of translation"/>
    <property type="evidence" value="ECO:0007669"/>
    <property type="project" value="UniProtKB-UniRule"/>
</dbReference>
<evidence type="ECO:0000256" key="3">
    <source>
        <dbReference type="SAM" id="MobiDB-lite"/>
    </source>
</evidence>
<dbReference type="AlphaFoldDB" id="A0A948WCU7"/>
<dbReference type="HAMAP" id="MF_01477">
    <property type="entry name" value="Iojap_RsfS"/>
    <property type="match status" value="1"/>
</dbReference>
<comment type="subunit">
    <text evidence="2">Interacts with ribosomal protein uL14 (rplN).</text>
</comment>
<comment type="caution">
    <text evidence="4">The sequence shown here is derived from an EMBL/GenBank/DDBJ whole genome shotgun (WGS) entry which is preliminary data.</text>
</comment>
<dbReference type="Proteomes" id="UP000777784">
    <property type="component" value="Unassembled WGS sequence"/>
</dbReference>
<dbReference type="Pfam" id="PF02410">
    <property type="entry name" value="RsfS"/>
    <property type="match status" value="1"/>
</dbReference>
<name>A0A948WCU7_UNCEI</name>
<organism evidence="4 5">
    <name type="scientific">Eiseniibacteriota bacterium</name>
    <dbReference type="NCBI Taxonomy" id="2212470"/>
    <lineage>
        <taxon>Bacteria</taxon>
        <taxon>Candidatus Eiseniibacteriota</taxon>
    </lineage>
</organism>
<evidence type="ECO:0000256" key="2">
    <source>
        <dbReference type="HAMAP-Rule" id="MF_01477"/>
    </source>
</evidence>
<dbReference type="EMBL" id="JAHJDP010000048">
    <property type="protein sequence ID" value="MBU2691238.1"/>
    <property type="molecule type" value="Genomic_DNA"/>
</dbReference>
<dbReference type="GO" id="GO:0042256">
    <property type="term" value="P:cytosolic ribosome assembly"/>
    <property type="evidence" value="ECO:0007669"/>
    <property type="project" value="UniProtKB-UniRule"/>
</dbReference>